<dbReference type="Proteomes" id="UP000054564">
    <property type="component" value="Unassembled WGS sequence"/>
</dbReference>
<dbReference type="AlphaFoldDB" id="A0A0L0ULN1"/>
<evidence type="ECO:0000256" key="1">
    <source>
        <dbReference type="SAM" id="MobiDB-lite"/>
    </source>
</evidence>
<feature type="region of interest" description="Disordered" evidence="1">
    <location>
        <begin position="79"/>
        <end position="123"/>
    </location>
</feature>
<proteinExistence type="predicted"/>
<reference evidence="3" key="1">
    <citation type="submission" date="2014-03" db="EMBL/GenBank/DDBJ databases">
        <title>The Genome Sequence of Puccinia striiformis f. sp. tritici PST-78.</title>
        <authorList>
            <consortium name="The Broad Institute Genome Sequencing Platform"/>
            <person name="Cuomo C."/>
            <person name="Hulbert S."/>
            <person name="Chen X."/>
            <person name="Walker B."/>
            <person name="Young S.K."/>
            <person name="Zeng Q."/>
            <person name="Gargeya S."/>
            <person name="Fitzgerald M."/>
            <person name="Haas B."/>
            <person name="Abouelleil A."/>
            <person name="Alvarado L."/>
            <person name="Arachchi H.M."/>
            <person name="Berlin A.M."/>
            <person name="Chapman S.B."/>
            <person name="Goldberg J."/>
            <person name="Griggs A."/>
            <person name="Gujja S."/>
            <person name="Hansen M."/>
            <person name="Howarth C."/>
            <person name="Imamovic A."/>
            <person name="Larimer J."/>
            <person name="McCowan C."/>
            <person name="Montmayeur A."/>
            <person name="Murphy C."/>
            <person name="Neiman D."/>
            <person name="Pearson M."/>
            <person name="Priest M."/>
            <person name="Roberts A."/>
            <person name="Saif S."/>
            <person name="Shea T."/>
            <person name="Sisk P."/>
            <person name="Sykes S."/>
            <person name="Wortman J."/>
            <person name="Nusbaum C."/>
            <person name="Birren B."/>
        </authorList>
    </citation>
    <scope>NUCLEOTIDE SEQUENCE [LARGE SCALE GENOMIC DNA]</scope>
    <source>
        <strain evidence="3">race PST-78</strain>
    </source>
</reference>
<evidence type="ECO:0000313" key="2">
    <source>
        <dbReference type="EMBL" id="KNE87659.1"/>
    </source>
</evidence>
<evidence type="ECO:0000313" key="3">
    <source>
        <dbReference type="Proteomes" id="UP000054564"/>
    </source>
</evidence>
<keyword evidence="3" id="KW-1185">Reference proteome</keyword>
<accession>A0A0L0ULN1</accession>
<gene>
    <name evidence="2" type="ORF">PSTG_18950</name>
</gene>
<organism evidence="2 3">
    <name type="scientific">Puccinia striiformis f. sp. tritici PST-78</name>
    <dbReference type="NCBI Taxonomy" id="1165861"/>
    <lineage>
        <taxon>Eukaryota</taxon>
        <taxon>Fungi</taxon>
        <taxon>Dikarya</taxon>
        <taxon>Basidiomycota</taxon>
        <taxon>Pucciniomycotina</taxon>
        <taxon>Pucciniomycetes</taxon>
        <taxon>Pucciniales</taxon>
        <taxon>Pucciniaceae</taxon>
        <taxon>Puccinia</taxon>
    </lineage>
</organism>
<comment type="caution">
    <text evidence="2">The sequence shown here is derived from an EMBL/GenBank/DDBJ whole genome shotgun (WGS) entry which is preliminary data.</text>
</comment>
<dbReference type="EMBL" id="AJIL01004577">
    <property type="protein sequence ID" value="KNE87659.1"/>
    <property type="molecule type" value="Genomic_DNA"/>
</dbReference>
<protein>
    <submittedName>
        <fullName evidence="2">Uncharacterized protein</fullName>
    </submittedName>
</protein>
<feature type="non-terminal residue" evidence="2">
    <location>
        <position position="123"/>
    </location>
</feature>
<sequence length="123" mass="14260">MEHENVRHHSDRILELFGPEYLELDSEYQADISIQRIQPTVTQPMDSIIQLKAQAKYNRQAAAKLTQYRLEPTFTIPDTIRARQTPETPTENPTKEEDKLLSSMKKSFQQNLHPPLAEKRDSG</sequence>
<name>A0A0L0ULN1_9BASI</name>